<dbReference type="GO" id="GO:1902201">
    <property type="term" value="P:negative regulation of bacterial-type flagellum-dependent cell motility"/>
    <property type="evidence" value="ECO:0007669"/>
    <property type="project" value="TreeGrafter"/>
</dbReference>
<dbReference type="SUPFAM" id="SSF158472">
    <property type="entry name" value="HAMP domain-like"/>
    <property type="match status" value="1"/>
</dbReference>
<name>A0A4S8PH02_9ACTN</name>
<organism evidence="6 7">
    <name type="scientific">Glycomyces paridis</name>
    <dbReference type="NCBI Taxonomy" id="2126555"/>
    <lineage>
        <taxon>Bacteria</taxon>
        <taxon>Bacillati</taxon>
        <taxon>Actinomycetota</taxon>
        <taxon>Actinomycetes</taxon>
        <taxon>Glycomycetales</taxon>
        <taxon>Glycomycetaceae</taxon>
        <taxon>Glycomyces</taxon>
    </lineage>
</organism>
<dbReference type="PROSITE" id="PS50885">
    <property type="entry name" value="HAMP"/>
    <property type="match status" value="1"/>
</dbReference>
<dbReference type="InterPro" id="IPR003018">
    <property type="entry name" value="GAF"/>
</dbReference>
<evidence type="ECO:0000313" key="6">
    <source>
        <dbReference type="EMBL" id="THV27594.1"/>
    </source>
</evidence>
<dbReference type="FunFam" id="3.30.70.270:FF:000001">
    <property type="entry name" value="Diguanylate cyclase domain protein"/>
    <property type="match status" value="1"/>
</dbReference>
<evidence type="ECO:0000256" key="2">
    <source>
        <dbReference type="ARBA" id="ARBA00022989"/>
    </source>
</evidence>
<dbReference type="SMART" id="SM00267">
    <property type="entry name" value="GGDEF"/>
    <property type="match status" value="1"/>
</dbReference>
<dbReference type="SMART" id="SM00304">
    <property type="entry name" value="HAMP"/>
    <property type="match status" value="1"/>
</dbReference>
<dbReference type="Gene3D" id="6.10.340.10">
    <property type="match status" value="1"/>
</dbReference>
<dbReference type="Gene3D" id="3.30.450.40">
    <property type="match status" value="2"/>
</dbReference>
<dbReference type="InterPro" id="IPR050469">
    <property type="entry name" value="Diguanylate_Cyclase"/>
</dbReference>
<feature type="region of interest" description="Disordered" evidence="3">
    <location>
        <begin position="412"/>
        <end position="527"/>
    </location>
</feature>
<dbReference type="PANTHER" id="PTHR45138">
    <property type="entry name" value="REGULATORY COMPONENTS OF SENSORY TRANSDUCTION SYSTEM"/>
    <property type="match status" value="1"/>
</dbReference>
<keyword evidence="7" id="KW-1185">Reference proteome</keyword>
<dbReference type="CDD" id="cd01949">
    <property type="entry name" value="GGDEF"/>
    <property type="match status" value="1"/>
</dbReference>
<dbReference type="NCBIfam" id="TIGR00254">
    <property type="entry name" value="GGDEF"/>
    <property type="match status" value="1"/>
</dbReference>
<keyword evidence="1" id="KW-0812">Transmembrane</keyword>
<dbReference type="PANTHER" id="PTHR45138:SF9">
    <property type="entry name" value="DIGUANYLATE CYCLASE DGCM-RELATED"/>
    <property type="match status" value="1"/>
</dbReference>
<proteinExistence type="predicted"/>
<dbReference type="Pfam" id="PF00672">
    <property type="entry name" value="HAMP"/>
    <property type="match status" value="1"/>
</dbReference>
<dbReference type="SUPFAM" id="SSF55781">
    <property type="entry name" value="GAF domain-like"/>
    <property type="match status" value="2"/>
</dbReference>
<dbReference type="InterPro" id="IPR029016">
    <property type="entry name" value="GAF-like_dom_sf"/>
</dbReference>
<feature type="compositionally biased region" description="Basic and acidic residues" evidence="3">
    <location>
        <begin position="493"/>
        <end position="505"/>
    </location>
</feature>
<dbReference type="InterPro" id="IPR043128">
    <property type="entry name" value="Rev_trsase/Diguanyl_cyclase"/>
</dbReference>
<dbReference type="GO" id="GO:0052621">
    <property type="term" value="F:diguanylate cyclase activity"/>
    <property type="evidence" value="ECO:0007669"/>
    <property type="project" value="TreeGrafter"/>
</dbReference>
<dbReference type="PROSITE" id="PS50887">
    <property type="entry name" value="GGDEF"/>
    <property type="match status" value="1"/>
</dbReference>
<evidence type="ECO:0000313" key="7">
    <source>
        <dbReference type="Proteomes" id="UP000305792"/>
    </source>
</evidence>
<evidence type="ECO:0000259" key="4">
    <source>
        <dbReference type="PROSITE" id="PS50885"/>
    </source>
</evidence>
<dbReference type="GO" id="GO:0005886">
    <property type="term" value="C:plasma membrane"/>
    <property type="evidence" value="ECO:0007669"/>
    <property type="project" value="TreeGrafter"/>
</dbReference>
<dbReference type="CDD" id="cd06225">
    <property type="entry name" value="HAMP"/>
    <property type="match status" value="1"/>
</dbReference>
<evidence type="ECO:0000259" key="5">
    <source>
        <dbReference type="PROSITE" id="PS50887"/>
    </source>
</evidence>
<dbReference type="EMBL" id="STGX01000010">
    <property type="protein sequence ID" value="THV27594.1"/>
    <property type="molecule type" value="Genomic_DNA"/>
</dbReference>
<feature type="domain" description="HAMP" evidence="4">
    <location>
        <begin position="241"/>
        <end position="293"/>
    </location>
</feature>
<protein>
    <submittedName>
        <fullName evidence="6">Diguanylate cyclase</fullName>
    </submittedName>
</protein>
<dbReference type="InterPro" id="IPR003660">
    <property type="entry name" value="HAMP_dom"/>
</dbReference>
<evidence type="ECO:0000256" key="1">
    <source>
        <dbReference type="ARBA" id="ARBA00022692"/>
    </source>
</evidence>
<keyword evidence="2" id="KW-1133">Transmembrane helix</keyword>
<dbReference type="Proteomes" id="UP000305792">
    <property type="component" value="Unassembled WGS sequence"/>
</dbReference>
<dbReference type="InterPro" id="IPR000160">
    <property type="entry name" value="GGDEF_dom"/>
</dbReference>
<dbReference type="Pfam" id="PF00990">
    <property type="entry name" value="GGDEF"/>
    <property type="match status" value="1"/>
</dbReference>
<reference evidence="6 7" key="1">
    <citation type="journal article" date="2018" name="Int. J. Syst. Evol. Microbiol.">
        <title>Glycomyces paridis sp. nov., isolated from the medicinal plant Paris polyphylla.</title>
        <authorList>
            <person name="Fang X.M."/>
            <person name="Bai J.L."/>
            <person name="Su J."/>
            <person name="Zhao L.L."/>
            <person name="Liu H.Y."/>
            <person name="Ma B.P."/>
            <person name="Zhang Y.Q."/>
            <person name="Yu L.Y."/>
        </authorList>
    </citation>
    <scope>NUCLEOTIDE SEQUENCE [LARGE SCALE GENOMIC DNA]</scope>
    <source>
        <strain evidence="6 7">CPCC 204357</strain>
    </source>
</reference>
<dbReference type="OrthoDB" id="23692at2"/>
<dbReference type="SUPFAM" id="SSF55073">
    <property type="entry name" value="Nucleotide cyclase"/>
    <property type="match status" value="1"/>
</dbReference>
<dbReference type="RefSeq" id="WP_136530400.1">
    <property type="nucleotide sequence ID" value="NZ_STGX01000010.1"/>
</dbReference>
<keyword evidence="2" id="KW-0472">Membrane</keyword>
<gene>
    <name evidence="6" type="ORF">E9998_14410</name>
</gene>
<dbReference type="GO" id="GO:0043709">
    <property type="term" value="P:cell adhesion involved in single-species biofilm formation"/>
    <property type="evidence" value="ECO:0007669"/>
    <property type="project" value="TreeGrafter"/>
</dbReference>
<evidence type="ECO:0000256" key="3">
    <source>
        <dbReference type="SAM" id="MobiDB-lite"/>
    </source>
</evidence>
<dbReference type="AlphaFoldDB" id="A0A4S8PH02"/>
<dbReference type="SMART" id="SM00065">
    <property type="entry name" value="GAF"/>
    <property type="match status" value="1"/>
</dbReference>
<sequence length="745" mass="79559">MSLRSRLTTAFLVVVLGPVLVGAVFVAAVMSHLADSRGEALANSAVTMVDSTLGTVCERIQASAAAVALNYSSGGERTAVEMAQLVVGRKVVDGVVFTSLDEAGTDPGKDVGAEAPEGAWVDCGESAAYAGEGPIVALGAQAEVQGTDGTTAVFSAFRIVDREFLGRLALVADADLVLQDNRERPLHAGAEEVGRWDYTDSFLPLRIGTVATDVTPMYWTLAAMVTASTILAMGLATWLARSTTRPLAELSAAAERVSEGDLDVRVPVHGRDEVAQLALSFNRMTAQTQAYVQALTSSRDQMRGQLGRLGQTLTATLDLDRILEVILDTAMVTAGAEAGAILLVDVDDADQLRERAGEGDLGLDQPATIRIGEGILGSIAASGVPAHGRIVDGRFGEWHRVDTEPDARTVVAVPFNGRQPVDHERSSGRQSIDQDRTGRQFVDPDRTTARPVDRDRTTGRHTVDADRAGRQFADPDRTTARPPSGDRAASRLIEADRDNGDRPAEHPAVPYGDGRAPGEPEFGSAPRTDGGVLGVLVVYNRVAGEDFEPGDVDTLRTFAGQASVAVENVLLHRQAQRLSLTDPLTGLWNYRVMQTSLRREAERTRRYQRPSALLAIDLDRFKTVNDTYGHPVGDQVLVELARRITAQIREVDLAFRHGGEEFMVLLPETDAVGAEVVAERLGRAVAARPFKVHDGADTRELRISVSIGIAVLGEHADTATAVLAAADEALYAAKAAGRGTWRVAV</sequence>
<dbReference type="Gene3D" id="3.30.70.270">
    <property type="match status" value="1"/>
</dbReference>
<feature type="compositionally biased region" description="Basic and acidic residues" evidence="3">
    <location>
        <begin position="420"/>
        <end position="479"/>
    </location>
</feature>
<comment type="caution">
    <text evidence="6">The sequence shown here is derived from an EMBL/GenBank/DDBJ whole genome shotgun (WGS) entry which is preliminary data.</text>
</comment>
<dbReference type="GO" id="GO:0007165">
    <property type="term" value="P:signal transduction"/>
    <property type="evidence" value="ECO:0007669"/>
    <property type="project" value="InterPro"/>
</dbReference>
<accession>A0A4S8PH02</accession>
<feature type="domain" description="GGDEF" evidence="5">
    <location>
        <begin position="609"/>
        <end position="745"/>
    </location>
</feature>
<dbReference type="InterPro" id="IPR029787">
    <property type="entry name" value="Nucleotide_cyclase"/>
</dbReference>